<dbReference type="RefSeq" id="WP_062282956.1">
    <property type="nucleotide sequence ID" value="NZ_LTBC01000003.1"/>
</dbReference>
<dbReference type="InterPro" id="IPR007809">
    <property type="entry name" value="FlgN-like"/>
</dbReference>
<organism evidence="3 4">
    <name type="scientific">Moorella mulderi DSM 14980</name>
    <dbReference type="NCBI Taxonomy" id="1122241"/>
    <lineage>
        <taxon>Bacteria</taxon>
        <taxon>Bacillati</taxon>
        <taxon>Bacillota</taxon>
        <taxon>Clostridia</taxon>
        <taxon>Neomoorellales</taxon>
        <taxon>Neomoorellaceae</taxon>
        <taxon>Neomoorella</taxon>
    </lineage>
</organism>
<dbReference type="OrthoDB" id="10009710at2"/>
<dbReference type="InterPro" id="IPR036679">
    <property type="entry name" value="FlgN-like_sf"/>
</dbReference>
<comment type="caution">
    <text evidence="3">The sequence shown here is derived from an EMBL/GenBank/DDBJ whole genome shotgun (WGS) entry which is preliminary data.</text>
</comment>
<dbReference type="EMBL" id="LTBC01000003">
    <property type="protein sequence ID" value="KYH32677.1"/>
    <property type="molecule type" value="Genomic_DNA"/>
</dbReference>
<evidence type="ECO:0000256" key="1">
    <source>
        <dbReference type="ARBA" id="ARBA00022795"/>
    </source>
</evidence>
<feature type="coiled-coil region" evidence="2">
    <location>
        <begin position="112"/>
        <end position="139"/>
    </location>
</feature>
<proteinExistence type="predicted"/>
<keyword evidence="4" id="KW-1185">Reference proteome</keyword>
<dbReference type="Pfam" id="PF05130">
    <property type="entry name" value="FlgN"/>
    <property type="match status" value="1"/>
</dbReference>
<dbReference type="SUPFAM" id="SSF140566">
    <property type="entry name" value="FlgN-like"/>
    <property type="match status" value="1"/>
</dbReference>
<evidence type="ECO:0000313" key="4">
    <source>
        <dbReference type="Proteomes" id="UP000075670"/>
    </source>
</evidence>
<name>A0A151AZ40_9FIRM</name>
<dbReference type="Proteomes" id="UP000075670">
    <property type="component" value="Unassembled WGS sequence"/>
</dbReference>
<sequence>MANELVALLREKKRLWQEIYNLTLAQGELLTPDRAGELLQVLERREECIAALKVLEDKISDREAELPVAGRAMKTGHIAGKVQENRQGRDESAIPVVPAGDGSAGGEEPETVDLLLGKITALMEKVKEADEENRRRIRENFTRFKKELEDFRKVKKAVLVYHRGGGSGFFIDKNL</sequence>
<accession>A0A151AZ40</accession>
<keyword evidence="2" id="KW-0175">Coiled coil</keyword>
<gene>
    <name evidence="3" type="ORF">MOMUL_12790</name>
</gene>
<dbReference type="AlphaFoldDB" id="A0A151AZ40"/>
<evidence type="ECO:0000313" key="3">
    <source>
        <dbReference type="EMBL" id="KYH32677.1"/>
    </source>
</evidence>
<evidence type="ECO:0000256" key="2">
    <source>
        <dbReference type="SAM" id="Coils"/>
    </source>
</evidence>
<dbReference type="GO" id="GO:0044780">
    <property type="term" value="P:bacterial-type flagellum assembly"/>
    <property type="evidence" value="ECO:0007669"/>
    <property type="project" value="InterPro"/>
</dbReference>
<dbReference type="PATRIC" id="fig|1122241.3.peg.1342"/>
<reference evidence="3 4" key="1">
    <citation type="submission" date="2016-02" db="EMBL/GenBank/DDBJ databases">
        <title>Genome sequence of Moorella mulderi DSM 14980.</title>
        <authorList>
            <person name="Poehlein A."/>
            <person name="Daniel R."/>
        </authorList>
    </citation>
    <scope>NUCLEOTIDE SEQUENCE [LARGE SCALE GENOMIC DNA]</scope>
    <source>
        <strain evidence="3 4">DSM 14980</strain>
    </source>
</reference>
<protein>
    <submittedName>
        <fullName evidence="3">FlgN protein</fullName>
    </submittedName>
</protein>
<keyword evidence="1" id="KW-1005">Bacterial flagellum biogenesis</keyword>